<proteinExistence type="predicted"/>
<keyword evidence="3" id="KW-1185">Reference proteome</keyword>
<dbReference type="GO" id="GO:0008270">
    <property type="term" value="F:zinc ion binding"/>
    <property type="evidence" value="ECO:0007669"/>
    <property type="project" value="InterPro"/>
</dbReference>
<accession>A0A316C561</accession>
<protein>
    <submittedName>
        <fullName evidence="2">HNH endonuclease</fullName>
    </submittedName>
</protein>
<dbReference type="AlphaFoldDB" id="A0A316C561"/>
<evidence type="ECO:0000313" key="3">
    <source>
        <dbReference type="Proteomes" id="UP000245396"/>
    </source>
</evidence>
<evidence type="ECO:0000313" key="2">
    <source>
        <dbReference type="EMBL" id="PWJ84860.1"/>
    </source>
</evidence>
<dbReference type="RefSeq" id="WP_109612279.1">
    <property type="nucleotide sequence ID" value="NZ_QGGG01000004.1"/>
</dbReference>
<dbReference type="OrthoDB" id="7807589at2"/>
<comment type="caution">
    <text evidence="2">The sequence shown here is derived from an EMBL/GenBank/DDBJ whole genome shotgun (WGS) entry which is preliminary data.</text>
</comment>
<keyword evidence="2" id="KW-0255">Endonuclease</keyword>
<keyword evidence="2" id="KW-0540">Nuclease</keyword>
<evidence type="ECO:0000259" key="1">
    <source>
        <dbReference type="Pfam" id="PF01844"/>
    </source>
</evidence>
<dbReference type="Proteomes" id="UP000245396">
    <property type="component" value="Unassembled WGS sequence"/>
</dbReference>
<dbReference type="GO" id="GO:0004519">
    <property type="term" value="F:endonuclease activity"/>
    <property type="evidence" value="ECO:0007669"/>
    <property type="project" value="UniProtKB-KW"/>
</dbReference>
<organism evidence="2 3">
    <name type="scientific">Pseudaminobacter salicylatoxidans</name>
    <dbReference type="NCBI Taxonomy" id="93369"/>
    <lineage>
        <taxon>Bacteria</taxon>
        <taxon>Pseudomonadati</taxon>
        <taxon>Pseudomonadota</taxon>
        <taxon>Alphaproteobacteria</taxon>
        <taxon>Hyphomicrobiales</taxon>
        <taxon>Phyllobacteriaceae</taxon>
        <taxon>Pseudaminobacter</taxon>
    </lineage>
</organism>
<feature type="domain" description="HNH" evidence="1">
    <location>
        <begin position="21"/>
        <end position="72"/>
    </location>
</feature>
<dbReference type="EMBL" id="QGGG01000004">
    <property type="protein sequence ID" value="PWJ84860.1"/>
    <property type="molecule type" value="Genomic_DNA"/>
</dbReference>
<keyword evidence="2" id="KW-0378">Hydrolase</keyword>
<gene>
    <name evidence="2" type="ORF">C7441_104128</name>
</gene>
<dbReference type="GO" id="GO:0003676">
    <property type="term" value="F:nucleic acid binding"/>
    <property type="evidence" value="ECO:0007669"/>
    <property type="project" value="InterPro"/>
</dbReference>
<name>A0A316C561_PSESE</name>
<dbReference type="Pfam" id="PF01844">
    <property type="entry name" value="HNH"/>
    <property type="match status" value="1"/>
</dbReference>
<reference evidence="2 3" key="1">
    <citation type="submission" date="2018-05" db="EMBL/GenBank/DDBJ databases">
        <title>Genomic Encyclopedia of Type Strains, Phase IV (KMG-IV): sequencing the most valuable type-strain genomes for metagenomic binning, comparative biology and taxonomic classification.</title>
        <authorList>
            <person name="Goeker M."/>
        </authorList>
    </citation>
    <scope>NUCLEOTIDE SEQUENCE [LARGE SCALE GENOMIC DNA]</scope>
    <source>
        <strain evidence="2 3">DSM 6986</strain>
    </source>
</reference>
<dbReference type="Gene3D" id="1.10.30.50">
    <property type="match status" value="1"/>
</dbReference>
<dbReference type="InterPro" id="IPR002711">
    <property type="entry name" value="HNH"/>
</dbReference>
<sequence>MNQAQRRHLRWLLFGQQDGRCFYCRKPMALSFAAKDHIWDNAATLEHLHRKAEGGKGGGNLVLACRECNQRRDERPWPDYRMARLDGRTA</sequence>